<proteinExistence type="predicted"/>
<evidence type="ECO:0000256" key="1">
    <source>
        <dbReference type="SAM" id="Phobius"/>
    </source>
</evidence>
<reference evidence="2" key="1">
    <citation type="submission" date="2020-04" db="EMBL/GenBank/DDBJ databases">
        <authorList>
            <person name="Chiriac C."/>
            <person name="Salcher M."/>
            <person name="Ghai R."/>
            <person name="Kavagutti S V."/>
        </authorList>
    </citation>
    <scope>NUCLEOTIDE SEQUENCE</scope>
</reference>
<keyword evidence="1" id="KW-1133">Transmembrane helix</keyword>
<organism evidence="2">
    <name type="scientific">uncultured Caudovirales phage</name>
    <dbReference type="NCBI Taxonomy" id="2100421"/>
    <lineage>
        <taxon>Viruses</taxon>
        <taxon>Duplodnaviria</taxon>
        <taxon>Heunggongvirae</taxon>
        <taxon>Uroviricota</taxon>
        <taxon>Caudoviricetes</taxon>
        <taxon>Peduoviridae</taxon>
        <taxon>Maltschvirus</taxon>
        <taxon>Maltschvirus maltsch</taxon>
    </lineage>
</organism>
<name>A0A6J5MU68_9CAUD</name>
<accession>A0A6J5MU68</accession>
<evidence type="ECO:0000313" key="2">
    <source>
        <dbReference type="EMBL" id="CAB4149347.1"/>
    </source>
</evidence>
<keyword evidence="1" id="KW-0812">Transmembrane</keyword>
<feature type="transmembrane region" description="Helical" evidence="1">
    <location>
        <begin position="21"/>
        <end position="40"/>
    </location>
</feature>
<keyword evidence="1" id="KW-0472">Membrane</keyword>
<sequence>MKAFIEKLKNEETIKQLKAALWSYLRAAIASVGAMLLAGVEDPGKITMSALLGGILGPLIKALDPNQDEYGIGAKVEDALKPEKAN</sequence>
<protein>
    <submittedName>
        <fullName evidence="2">Uncharacterized protein</fullName>
    </submittedName>
</protein>
<dbReference type="EMBL" id="LR796516">
    <property type="protein sequence ID" value="CAB4149347.1"/>
    <property type="molecule type" value="Genomic_DNA"/>
</dbReference>
<gene>
    <name evidence="2" type="ORF">UFOVP541_2</name>
</gene>